<comment type="caution">
    <text evidence="1">The sequence shown here is derived from an EMBL/GenBank/DDBJ whole genome shotgun (WGS) entry which is preliminary data.</text>
</comment>
<organism evidence="1 2">
    <name type="scientific">Massilia norwichensis</name>
    <dbReference type="NCBI Taxonomy" id="1442366"/>
    <lineage>
        <taxon>Bacteria</taxon>
        <taxon>Pseudomonadati</taxon>
        <taxon>Pseudomonadota</taxon>
        <taxon>Betaproteobacteria</taxon>
        <taxon>Burkholderiales</taxon>
        <taxon>Oxalobacteraceae</taxon>
        <taxon>Telluria group</taxon>
        <taxon>Massilia</taxon>
    </lineage>
</organism>
<dbReference type="Proteomes" id="UP001205560">
    <property type="component" value="Unassembled WGS sequence"/>
</dbReference>
<evidence type="ECO:0000313" key="2">
    <source>
        <dbReference type="Proteomes" id="UP001205560"/>
    </source>
</evidence>
<dbReference type="RefSeq" id="WP_258844674.1">
    <property type="nucleotide sequence ID" value="NZ_JANUGX010000005.1"/>
</dbReference>
<gene>
    <name evidence="1" type="ORF">NX782_06785</name>
</gene>
<dbReference type="Gene3D" id="4.10.280.80">
    <property type="match status" value="1"/>
</dbReference>
<accession>A0ABT2A3Y9</accession>
<keyword evidence="2" id="KW-1185">Reference proteome</keyword>
<dbReference type="EMBL" id="JANUGX010000005">
    <property type="protein sequence ID" value="MCS0588907.1"/>
    <property type="molecule type" value="Genomic_DNA"/>
</dbReference>
<evidence type="ECO:0000313" key="1">
    <source>
        <dbReference type="EMBL" id="MCS0588907.1"/>
    </source>
</evidence>
<name>A0ABT2A3Y9_9BURK</name>
<reference evidence="1 2" key="1">
    <citation type="submission" date="2022-08" db="EMBL/GenBank/DDBJ databases">
        <title>Reclassification of Massilia species as members of the genera Telluria, Duganella, Pseudoduganella, Mokoshia gen. nov. and Zemynaea gen. nov. using orthogonal and non-orthogonal genome-based approaches.</title>
        <authorList>
            <person name="Bowman J.P."/>
        </authorList>
    </citation>
    <scope>NUCLEOTIDE SEQUENCE [LARGE SCALE GENOMIC DNA]</scope>
    <source>
        <strain evidence="1 2">LMG 28164</strain>
    </source>
</reference>
<sequence length="56" mass="6249">MKPSFSALMARYPRSEVRAVLYKQIGWDDVIDHPAFQDTCAIRMSIALLGAGVPVR</sequence>
<protein>
    <submittedName>
        <fullName evidence="1">Type VI secretion system amidase effector protein Tae4</fullName>
    </submittedName>
</protein>
<proteinExistence type="predicted"/>